<accession>A0ABS1J453</accession>
<dbReference type="Proteomes" id="UP000604730">
    <property type="component" value="Unassembled WGS sequence"/>
</dbReference>
<organism evidence="2 3">
    <name type="scientific">Catonella massiliensis</name>
    <dbReference type="NCBI Taxonomy" id="2799636"/>
    <lineage>
        <taxon>Bacteria</taxon>
        <taxon>Bacillati</taxon>
        <taxon>Bacillota</taxon>
        <taxon>Clostridia</taxon>
        <taxon>Lachnospirales</taxon>
        <taxon>Lachnospiraceae</taxon>
        <taxon>Catonella</taxon>
    </lineage>
</organism>
<comment type="caution">
    <text evidence="2">The sequence shown here is derived from an EMBL/GenBank/DDBJ whole genome shotgun (WGS) entry which is preliminary data.</text>
</comment>
<keyword evidence="1" id="KW-0472">Membrane</keyword>
<sequence>MANNILNEGRDTLLKIFDEVKDLNQNELREKELVAAEDSTERALADKEKAIAREIADTTKKRRDEIIKTFDTEEDKLNSLLKRTSQKREKYRDGKVSERISAETAEFYEANEQIKAETKKLYKQNKTPGFFNSGIFYTLFTPGSLGDFLCCLLTFVFFFAVIPALIWYFLPKPVTTATIGLIYVACILVFGGIYMIIFRTAGTKYRETIAAGKNARHKIRNNLKVIAKINKSIRKDKDDTQYGLEDYNAQIDDIKLQLDDLAAKRVEALKVFDESTKQAVTDEIKNTHQAEIDAYKSRLSGVITDLSGIRDYIKQRRLYIAENYEVFLGKEYVDADKLKNLVDISEKNPNATIAEVIELSKQPVSEN</sequence>
<evidence type="ECO:0000256" key="1">
    <source>
        <dbReference type="SAM" id="Phobius"/>
    </source>
</evidence>
<name>A0ABS1J453_9FIRM</name>
<reference evidence="2 3" key="1">
    <citation type="submission" date="2021-01" db="EMBL/GenBank/DDBJ databases">
        <title>Isolation and description of Catonella massiliensis sp. nov., a novel Catonella species, isolated from a stable periodontitis subject.</title>
        <authorList>
            <person name="Antezack A."/>
            <person name="Boxberger M."/>
            <person name="La Scola B."/>
            <person name="Monnet-Corti V."/>
        </authorList>
    </citation>
    <scope>NUCLEOTIDE SEQUENCE [LARGE SCALE GENOMIC DNA]</scope>
    <source>
        <strain evidence="2 3">Marseille-Q4567</strain>
    </source>
</reference>
<protein>
    <submittedName>
        <fullName evidence="2">Uncharacterized protein</fullName>
    </submittedName>
</protein>
<evidence type="ECO:0000313" key="3">
    <source>
        <dbReference type="Proteomes" id="UP000604730"/>
    </source>
</evidence>
<evidence type="ECO:0000313" key="2">
    <source>
        <dbReference type="EMBL" id="MBK5898328.1"/>
    </source>
</evidence>
<dbReference type="RefSeq" id="WP_208429757.1">
    <property type="nucleotide sequence ID" value="NZ_JAEPRJ010000001.1"/>
</dbReference>
<keyword evidence="1" id="KW-1133">Transmembrane helix</keyword>
<proteinExistence type="predicted"/>
<feature type="transmembrane region" description="Helical" evidence="1">
    <location>
        <begin position="176"/>
        <end position="197"/>
    </location>
</feature>
<gene>
    <name evidence="2" type="ORF">JJN12_11145</name>
</gene>
<keyword evidence="3" id="KW-1185">Reference proteome</keyword>
<keyword evidence="1" id="KW-0812">Transmembrane</keyword>
<feature type="transmembrane region" description="Helical" evidence="1">
    <location>
        <begin position="148"/>
        <end position="170"/>
    </location>
</feature>
<dbReference type="EMBL" id="JAEPRJ010000001">
    <property type="protein sequence ID" value="MBK5898328.1"/>
    <property type="molecule type" value="Genomic_DNA"/>
</dbReference>